<accession>A0A1T4SS25</accession>
<dbReference type="EMBL" id="FUXL01000013">
    <property type="protein sequence ID" value="SKA31110.1"/>
    <property type="molecule type" value="Genomic_DNA"/>
</dbReference>
<evidence type="ECO:0000313" key="1">
    <source>
        <dbReference type="EMBL" id="SKA31110.1"/>
    </source>
</evidence>
<dbReference type="AlphaFoldDB" id="A0A1T4SS25"/>
<reference evidence="1 2" key="1">
    <citation type="submission" date="2017-02" db="EMBL/GenBank/DDBJ databases">
        <authorList>
            <person name="Peterson S.W."/>
        </authorList>
    </citation>
    <scope>NUCLEOTIDE SEQUENCE [LARGE SCALE GENOMIC DNA]</scope>
    <source>
        <strain evidence="1 2">USBA 369</strain>
    </source>
</reference>
<dbReference type="STRING" id="1365950.SAMN05428963_113118"/>
<evidence type="ECO:0000313" key="2">
    <source>
        <dbReference type="Proteomes" id="UP000190135"/>
    </source>
</evidence>
<dbReference type="RefSeq" id="WP_078709615.1">
    <property type="nucleotide sequence ID" value="NZ_FUXL01000013.1"/>
</dbReference>
<proteinExistence type="predicted"/>
<name>A0A1T4SS25_9HYPH</name>
<keyword evidence="2" id="KW-1185">Reference proteome</keyword>
<sequence length="103" mass="11487">MFATILAFTRANGTRTIRIIEGNCMDAASDICRRSSADIFDGARVVDWRICLTPARDIRIAIEKAFDPEWADMAESQIDNFIDIDAQARAHVEGNYDDMMAAA</sequence>
<dbReference type="Proteomes" id="UP000190135">
    <property type="component" value="Unassembled WGS sequence"/>
</dbReference>
<organism evidence="1 2">
    <name type="scientific">Consotaella salsifontis</name>
    <dbReference type="NCBI Taxonomy" id="1365950"/>
    <lineage>
        <taxon>Bacteria</taxon>
        <taxon>Pseudomonadati</taxon>
        <taxon>Pseudomonadota</taxon>
        <taxon>Alphaproteobacteria</taxon>
        <taxon>Hyphomicrobiales</taxon>
        <taxon>Aurantimonadaceae</taxon>
        <taxon>Consotaella</taxon>
    </lineage>
</organism>
<gene>
    <name evidence="1" type="ORF">SAMN05428963_113118</name>
</gene>
<protein>
    <submittedName>
        <fullName evidence="1">Uncharacterized protein</fullName>
    </submittedName>
</protein>